<keyword evidence="5" id="KW-1133">Transmembrane helix</keyword>
<evidence type="ECO:0000256" key="5">
    <source>
        <dbReference type="SAM" id="Phobius"/>
    </source>
</evidence>
<evidence type="ECO:0000256" key="4">
    <source>
        <dbReference type="SAM" id="MobiDB-lite"/>
    </source>
</evidence>
<reference evidence="6 7" key="1">
    <citation type="submission" date="2016-07" db="EMBL/GenBank/DDBJ databases">
        <title>Pervasive Adenine N6-methylation of Active Genes in Fungi.</title>
        <authorList>
            <consortium name="DOE Joint Genome Institute"/>
            <person name="Mondo S.J."/>
            <person name="Dannebaum R.O."/>
            <person name="Kuo R.C."/>
            <person name="Labutti K."/>
            <person name="Haridas S."/>
            <person name="Kuo A."/>
            <person name="Salamov A."/>
            <person name="Ahrendt S.R."/>
            <person name="Lipzen A."/>
            <person name="Sullivan W."/>
            <person name="Andreopoulos W.B."/>
            <person name="Clum A."/>
            <person name="Lindquist E."/>
            <person name="Daum C."/>
            <person name="Ramamoorthy G.K."/>
            <person name="Gryganskyi A."/>
            <person name="Culley D."/>
            <person name="Magnuson J.K."/>
            <person name="James T.Y."/>
            <person name="O'Malley M.A."/>
            <person name="Stajich J.E."/>
            <person name="Spatafora J.W."/>
            <person name="Visel A."/>
            <person name="Grigoriev I.V."/>
        </authorList>
    </citation>
    <scope>NUCLEOTIDE SEQUENCE [LARGE SCALE GENOMIC DNA]</scope>
    <source>
        <strain evidence="6 7">PL171</strain>
    </source>
</reference>
<feature type="transmembrane region" description="Helical" evidence="5">
    <location>
        <begin position="379"/>
        <end position="403"/>
    </location>
</feature>
<keyword evidence="7" id="KW-1185">Reference proteome</keyword>
<dbReference type="Pfam" id="PF03142">
    <property type="entry name" value="Chitin_synth_2"/>
    <property type="match status" value="2"/>
</dbReference>
<feature type="region of interest" description="Disordered" evidence="4">
    <location>
        <begin position="1103"/>
        <end position="1164"/>
    </location>
</feature>
<evidence type="ECO:0000256" key="3">
    <source>
        <dbReference type="ARBA" id="ARBA00023136"/>
    </source>
</evidence>
<dbReference type="InterPro" id="IPR004835">
    <property type="entry name" value="Chitin_synth"/>
</dbReference>
<feature type="region of interest" description="Disordered" evidence="4">
    <location>
        <begin position="1182"/>
        <end position="1218"/>
    </location>
</feature>
<gene>
    <name evidence="6" type="ORF">BCR44DRAFT_1429503</name>
</gene>
<sequence>MLVFPVFLRRFILPVFSAALGALLIFVTLFLYPLACRSNIFDHKDLNARPGLVAFHGFVADLSKFQTDGDPLSEIRKAWQGKDISLLLPRMLWLGRLPLKSDNSNNNYADNDINQCVKDPLVADAWLKLYLQEELNRLFTLNNQTGTLDLCAKPRHLTTTLPQMRVVANEIAAVTDSRFMPSTSSNLKLDFTPIVKHNETLARDPPDPSVKCIVDPGVVRQLYANVIGHVGITLNGLGVRPPANFLETFSELEEKRLLNTTHVNTLGGLVWIGDYLFDVSRYLQHATAFYLTSPVANSSTQLNIPVAREGDTMFLPRDLTDYLSRRVGLMSRTPDTFAQDIPDENTRRLYRRCMMKLFYVGKRGSRGWSMCAECFNRDWLFMAIVILSALVTLSKSFASLLALRRFAAAAAIIAPTKNARRGDGDTRMAESHTLFFVPVFAEPVAVLQRSLSSIVQCHVANKVLVVVCDGNVRPKGEVKDTWQVVLDHLRYRQAPGQRDEPPMALHYTSLGQGRKRTNLARVYAGYCTATDGSTVPWVVVVKIGHPWERTTALPGNRGKRDSMHLVVRYLHTLLTYPGLNPTTVFSPLECALHQALNASGIDPTRFEFLIVVDGDTYISRRAPLILLDALAADRGLAAASGGLTADNAFTTLASAIAAFRLHMDTHVRAAAQQMFSFSAPVNTAFTAYRIQAPPPPLAHTSGSAGARATDDADSGAGVLGGTTAVLTGAGTESSVSLSSASSASANSITHQLDEKPGVPDSTAATASTSAARDLILAHSQVLHRLSLSSLTSAFEQNLFLLGEDAHMTTTLLLAHPTRRITYIPRARAWTPVPTGCLAVFQWLTRRWIAHVFTSMDQLFAPLALHHRSPSAAASGPVGYVWAAVKVVAKRSWTLFSLLVALTLPWIALIFLAVAFLSWRKPSSFFRLATYVWAGLVGAQLVITCVAKRWDVLAQIFVYCVFGVVMVWIFVPLWGLVTVTRVRWVDQWPAEGSTRYRRPGGLLDLVVEMEAEAFASGTASVAAGAGYAASAAGAGGAGSIMSSTAAARRVAGTSASVIAPMSMVGGAGVLGTSPSSTTSGGGGGGTGMLARRGSALSNKLRISTMSTSGAQRNSVLSPTTPTTTVSMIGSSLQRSSALAAPSPSAASSPAGTPSQSVTLLSGSSPSTPVASALTYHLAAGGHAPLATDSPNPSAQLTTLDQSDSPLSPAILTPPPHRLDEESPEILLGMRTTVFRTHAAQALSRHLLRSPMLANDPLLDPNVSLTDPASEGGRLVRELVDAVTARLMDELRDDRIALLDHLVEVEVVEWLVAQRRAGSSGGDAQ</sequence>
<dbReference type="Proteomes" id="UP000193411">
    <property type="component" value="Unassembled WGS sequence"/>
</dbReference>
<dbReference type="GO" id="GO:0030428">
    <property type="term" value="C:cell septum"/>
    <property type="evidence" value="ECO:0007669"/>
    <property type="project" value="TreeGrafter"/>
</dbReference>
<keyword evidence="3 5" id="KW-0472">Membrane</keyword>
<feature type="compositionally biased region" description="Polar residues" evidence="4">
    <location>
        <begin position="1103"/>
        <end position="1116"/>
    </location>
</feature>
<dbReference type="PANTHER" id="PTHR22914:SF41">
    <property type="entry name" value="CHITIN SYNTHASE 7"/>
    <property type="match status" value="1"/>
</dbReference>
<evidence type="ECO:0000313" key="6">
    <source>
        <dbReference type="EMBL" id="ORZ38058.1"/>
    </source>
</evidence>
<dbReference type="GO" id="GO:0004100">
    <property type="term" value="F:chitin synthase activity"/>
    <property type="evidence" value="ECO:0007669"/>
    <property type="project" value="InterPro"/>
</dbReference>
<evidence type="ECO:0000313" key="7">
    <source>
        <dbReference type="Proteomes" id="UP000193411"/>
    </source>
</evidence>
<feature type="transmembrane region" description="Helical" evidence="5">
    <location>
        <begin position="924"/>
        <end position="943"/>
    </location>
</feature>
<organism evidence="6 7">
    <name type="scientific">Catenaria anguillulae PL171</name>
    <dbReference type="NCBI Taxonomy" id="765915"/>
    <lineage>
        <taxon>Eukaryota</taxon>
        <taxon>Fungi</taxon>
        <taxon>Fungi incertae sedis</taxon>
        <taxon>Blastocladiomycota</taxon>
        <taxon>Blastocladiomycetes</taxon>
        <taxon>Blastocladiales</taxon>
        <taxon>Catenariaceae</taxon>
        <taxon>Catenaria</taxon>
    </lineage>
</organism>
<accession>A0A1Y2HTX2</accession>
<proteinExistence type="predicted"/>
<feature type="region of interest" description="Disordered" evidence="4">
    <location>
        <begin position="1069"/>
        <end position="1090"/>
    </location>
</feature>
<protein>
    <submittedName>
        <fullName evidence="6">Chitin synthase-domain-containing protein</fullName>
    </submittedName>
</protein>
<feature type="transmembrane region" description="Helical" evidence="5">
    <location>
        <begin position="12"/>
        <end position="35"/>
    </location>
</feature>
<dbReference type="OrthoDB" id="2235682at2759"/>
<comment type="caution">
    <text evidence="6">The sequence shown here is derived from an EMBL/GenBank/DDBJ whole genome shotgun (WGS) entry which is preliminary data.</text>
</comment>
<dbReference type="GO" id="GO:0006031">
    <property type="term" value="P:chitin biosynthetic process"/>
    <property type="evidence" value="ECO:0007669"/>
    <property type="project" value="TreeGrafter"/>
</dbReference>
<dbReference type="GO" id="GO:0071944">
    <property type="term" value="C:cell periphery"/>
    <property type="evidence" value="ECO:0007669"/>
    <property type="project" value="TreeGrafter"/>
</dbReference>
<feature type="compositionally biased region" description="Low complexity" evidence="4">
    <location>
        <begin position="1117"/>
        <end position="1155"/>
    </location>
</feature>
<dbReference type="EMBL" id="MCFL01000010">
    <property type="protein sequence ID" value="ORZ38058.1"/>
    <property type="molecule type" value="Genomic_DNA"/>
</dbReference>
<comment type="subcellular location">
    <subcellularLocation>
        <location evidence="1">Membrane</location>
        <topology evidence="1">Multi-pass membrane protein</topology>
    </subcellularLocation>
</comment>
<dbReference type="STRING" id="765915.A0A1Y2HTX2"/>
<feature type="transmembrane region" description="Helical" evidence="5">
    <location>
        <begin position="894"/>
        <end position="918"/>
    </location>
</feature>
<feature type="transmembrane region" description="Helical" evidence="5">
    <location>
        <begin position="955"/>
        <end position="976"/>
    </location>
</feature>
<feature type="compositionally biased region" description="Polar residues" evidence="4">
    <location>
        <begin position="1187"/>
        <end position="1204"/>
    </location>
</feature>
<dbReference type="GO" id="GO:0016020">
    <property type="term" value="C:membrane"/>
    <property type="evidence" value="ECO:0007669"/>
    <property type="project" value="UniProtKB-SubCell"/>
</dbReference>
<keyword evidence="2 5" id="KW-0812">Transmembrane</keyword>
<evidence type="ECO:0000256" key="2">
    <source>
        <dbReference type="ARBA" id="ARBA00022692"/>
    </source>
</evidence>
<name>A0A1Y2HTX2_9FUNG</name>
<evidence type="ECO:0000256" key="1">
    <source>
        <dbReference type="ARBA" id="ARBA00004141"/>
    </source>
</evidence>
<dbReference type="PANTHER" id="PTHR22914">
    <property type="entry name" value="CHITIN SYNTHASE"/>
    <property type="match status" value="1"/>
</dbReference>